<proteinExistence type="predicted"/>
<evidence type="ECO:0000313" key="3">
    <source>
        <dbReference type="EMBL" id="SUI42044.1"/>
    </source>
</evidence>
<protein>
    <submittedName>
        <fullName evidence="3">Potassium transport protein Kup</fullName>
    </submittedName>
</protein>
<gene>
    <name evidence="3" type="ORF">NCTC10211_01143</name>
</gene>
<keyword evidence="1" id="KW-0813">Transport</keyword>
<dbReference type="Pfam" id="PF22776">
    <property type="entry name" value="K_trans_C"/>
    <property type="match status" value="1"/>
</dbReference>
<reference evidence="3 4" key="1">
    <citation type="submission" date="2018-06" db="EMBL/GenBank/DDBJ databases">
        <authorList>
            <consortium name="Pathogen Informatics"/>
            <person name="Doyle S."/>
        </authorList>
    </citation>
    <scope>NUCLEOTIDE SEQUENCE [LARGE SCALE GENOMIC DNA]</scope>
    <source>
        <strain evidence="3 4">NCTC10211</strain>
    </source>
</reference>
<keyword evidence="1" id="KW-0769">Symport</keyword>
<accession>A0A379Y8E6</accession>
<evidence type="ECO:0000313" key="4">
    <source>
        <dbReference type="Proteomes" id="UP000254765"/>
    </source>
</evidence>
<name>A0A379Y8E6_SERMA</name>
<dbReference type="GO" id="GO:0015293">
    <property type="term" value="F:symporter activity"/>
    <property type="evidence" value="ECO:0007669"/>
    <property type="project" value="UniProtKB-KW"/>
</dbReference>
<evidence type="ECO:0000256" key="1">
    <source>
        <dbReference type="ARBA" id="ARBA00022847"/>
    </source>
</evidence>
<evidence type="ECO:0000259" key="2">
    <source>
        <dbReference type="Pfam" id="PF22776"/>
    </source>
</evidence>
<dbReference type="InterPro" id="IPR053952">
    <property type="entry name" value="K_trans_C"/>
</dbReference>
<organism evidence="3 4">
    <name type="scientific">Serratia marcescens</name>
    <dbReference type="NCBI Taxonomy" id="615"/>
    <lineage>
        <taxon>Bacteria</taxon>
        <taxon>Pseudomonadati</taxon>
        <taxon>Pseudomonadota</taxon>
        <taxon>Gammaproteobacteria</taxon>
        <taxon>Enterobacterales</taxon>
        <taxon>Yersiniaceae</taxon>
        <taxon>Serratia</taxon>
    </lineage>
</organism>
<dbReference type="AlphaFoldDB" id="A0A379Y8E6"/>
<dbReference type="EMBL" id="UGYK01000002">
    <property type="protein sequence ID" value="SUI42044.1"/>
    <property type="molecule type" value="Genomic_DNA"/>
</dbReference>
<dbReference type="Proteomes" id="UP000254765">
    <property type="component" value="Unassembled WGS sequence"/>
</dbReference>
<feature type="domain" description="K+ potassium transporter C-terminal" evidence="2">
    <location>
        <begin position="3"/>
        <end position="63"/>
    </location>
</feature>
<sequence>MPCRMSETSFFMSHESLILTKRPWYLYLRGKLFVALSRNALRAPDQFEIPPNRVIELGTQVEI</sequence>